<evidence type="ECO:0000256" key="1">
    <source>
        <dbReference type="SAM" id="MobiDB-lite"/>
    </source>
</evidence>
<sequence length="318" mass="34401">MPEPLPDGRELAPDPAYGGAWADPPGHLEPASAPVAPACGCGGPGAGAAEGRQPAASGSASDQPTFVYAIGQIDFRFPSLGVEKELAQAVGRVETSGLSDRQTVHSVISQPENRYLARQLCYVLNIQGIDTYLLRPRDPGDVALLVDAVRPDPRPTDLDVVIGLRGPLAPPSLCNGLTLPVVYFDQLYSFDSTELISAIERPEQIPADQFESASYELLSRILSLGDNAGDTDEHRALNYLAVRYQGIYHKTVEAFAANSALSAVEVCDSRLSGARRILDVVLSYTHRHNDVTEKFSVRLDCTEEFPFVVTKLAAYYDR</sequence>
<gene>
    <name evidence="3" type="ORF">AB5J56_01775</name>
</gene>
<feature type="compositionally biased region" description="Low complexity" evidence="1">
    <location>
        <begin position="30"/>
        <end position="39"/>
    </location>
</feature>
<dbReference type="InterPro" id="IPR040636">
    <property type="entry name" value="PatG_C"/>
</dbReference>
<dbReference type="AlphaFoldDB" id="A0AB39NZL0"/>
<feature type="domain" description="PatG C-terminal" evidence="2">
    <location>
        <begin position="208"/>
        <end position="315"/>
    </location>
</feature>
<protein>
    <recommendedName>
        <fullName evidence="2">PatG C-terminal domain-containing protein</fullName>
    </recommendedName>
</protein>
<name>A0AB39NZL0_9ACTN</name>
<organism evidence="3">
    <name type="scientific">Streptomyces sp. R21</name>
    <dbReference type="NCBI Taxonomy" id="3238627"/>
    <lineage>
        <taxon>Bacteria</taxon>
        <taxon>Bacillati</taxon>
        <taxon>Actinomycetota</taxon>
        <taxon>Actinomycetes</taxon>
        <taxon>Kitasatosporales</taxon>
        <taxon>Streptomycetaceae</taxon>
        <taxon>Streptomyces</taxon>
    </lineage>
</organism>
<evidence type="ECO:0000313" key="3">
    <source>
        <dbReference type="EMBL" id="XDQ23514.1"/>
    </source>
</evidence>
<feature type="region of interest" description="Disordered" evidence="1">
    <location>
        <begin position="1"/>
        <end position="61"/>
    </location>
</feature>
<reference evidence="3" key="1">
    <citation type="submission" date="2024-07" db="EMBL/GenBank/DDBJ databases">
        <authorList>
            <person name="Yu S.T."/>
        </authorList>
    </citation>
    <scope>NUCLEOTIDE SEQUENCE</scope>
    <source>
        <strain evidence="3">R21</strain>
    </source>
</reference>
<evidence type="ECO:0000259" key="2">
    <source>
        <dbReference type="Pfam" id="PF18065"/>
    </source>
</evidence>
<dbReference type="Pfam" id="PF18065">
    <property type="entry name" value="PatG_C"/>
    <property type="match status" value="1"/>
</dbReference>
<dbReference type="EMBL" id="CP163435">
    <property type="protein sequence ID" value="XDQ23514.1"/>
    <property type="molecule type" value="Genomic_DNA"/>
</dbReference>
<accession>A0AB39NZL0</accession>
<dbReference type="RefSeq" id="WP_369229304.1">
    <property type="nucleotide sequence ID" value="NZ_CP163435.1"/>
</dbReference>
<feature type="compositionally biased region" description="Basic and acidic residues" evidence="1">
    <location>
        <begin position="1"/>
        <end position="12"/>
    </location>
</feature>
<proteinExistence type="predicted"/>